<evidence type="ECO:0000313" key="1">
    <source>
        <dbReference type="EMBL" id="TPX44665.1"/>
    </source>
</evidence>
<dbReference type="Proteomes" id="UP000320333">
    <property type="component" value="Unassembled WGS sequence"/>
</dbReference>
<gene>
    <name evidence="1" type="ORF">CcCBS67573_g10402</name>
</gene>
<comment type="caution">
    <text evidence="1">The sequence shown here is derived from an EMBL/GenBank/DDBJ whole genome shotgun (WGS) entry which is preliminary data.</text>
</comment>
<dbReference type="OrthoDB" id="19885at2759"/>
<dbReference type="AlphaFoldDB" id="A0A507CZT6"/>
<proteinExistence type="predicted"/>
<name>A0A507CZT6_9FUNG</name>
<protein>
    <submittedName>
        <fullName evidence="1">Uncharacterized protein</fullName>
    </submittedName>
</protein>
<accession>A0A507CZT6</accession>
<reference evidence="1 2" key="1">
    <citation type="journal article" date="2019" name="Sci. Rep.">
        <title>Comparative genomics of chytrid fungi reveal insights into the obligate biotrophic and pathogenic lifestyle of Synchytrium endobioticum.</title>
        <authorList>
            <person name="van de Vossenberg B.T.L.H."/>
            <person name="Warris S."/>
            <person name="Nguyen H.D.T."/>
            <person name="van Gent-Pelzer M.P.E."/>
            <person name="Joly D.L."/>
            <person name="van de Geest H.C."/>
            <person name="Bonants P.J.M."/>
            <person name="Smith D.S."/>
            <person name="Levesque C.A."/>
            <person name="van der Lee T.A.J."/>
        </authorList>
    </citation>
    <scope>NUCLEOTIDE SEQUENCE [LARGE SCALE GENOMIC DNA]</scope>
    <source>
        <strain evidence="1 2">CBS 675.73</strain>
    </source>
</reference>
<sequence length="323" mass="35758">MVSNGMCLIHNDGTLIVPFHLVSHVLERQESGGDGLDEYELALLTSLKELSANGEIPLPNVPAWLSWESFGAHFYCVRINSFLALGHKELLVSDILRGTRFKSAVFQTRVHIRVAKVFRSNEQYGPDIPRTITQHGAGYNAVDWTEGQYLQVVLNGDGGPGVDIFFALKRKNDPGYIVVLDQRKRLGSQITQLGLSAYLSKIPGKPKFMDNVDLVVGLMSNYSKIEVDEIPNSMFVASTSESSKFHGSLFDHPGCTIAIDVNSGLQTSIQQLFLGVQQKRDRIAESIIEHRKKGRIESFEQLASIVSELGGELDPLAKGRTKF</sequence>
<evidence type="ECO:0000313" key="2">
    <source>
        <dbReference type="Proteomes" id="UP000320333"/>
    </source>
</evidence>
<dbReference type="EMBL" id="QEAP01001475">
    <property type="protein sequence ID" value="TPX44665.1"/>
    <property type="molecule type" value="Genomic_DNA"/>
</dbReference>
<organism evidence="1 2">
    <name type="scientific">Chytriomyces confervae</name>
    <dbReference type="NCBI Taxonomy" id="246404"/>
    <lineage>
        <taxon>Eukaryota</taxon>
        <taxon>Fungi</taxon>
        <taxon>Fungi incertae sedis</taxon>
        <taxon>Chytridiomycota</taxon>
        <taxon>Chytridiomycota incertae sedis</taxon>
        <taxon>Chytridiomycetes</taxon>
        <taxon>Chytridiales</taxon>
        <taxon>Chytriomycetaceae</taxon>
        <taxon>Chytriomyces</taxon>
    </lineage>
</organism>
<keyword evidence="2" id="KW-1185">Reference proteome</keyword>